<sequence>MKTYRKELWFDIPSRRELVNITLMIEKCLKESNINEGLLLCNAMHITSSVFINDDEPGLHHDFEMWLEKLAPELP</sequence>
<comment type="caution">
    <text evidence="1">The sequence shown here is derived from an EMBL/GenBank/DDBJ whole genome shotgun (WGS) entry which is preliminary data.</text>
</comment>
<proteinExistence type="predicted"/>
<dbReference type="Gene3D" id="2.60.120.460">
    <property type="entry name" value="YjbQ-like"/>
    <property type="match status" value="1"/>
</dbReference>
<dbReference type="AlphaFoldDB" id="X0X8J1"/>
<dbReference type="SUPFAM" id="SSF111038">
    <property type="entry name" value="YjbQ-like"/>
    <property type="match status" value="1"/>
</dbReference>
<feature type="non-terminal residue" evidence="1">
    <location>
        <position position="75"/>
    </location>
</feature>
<reference evidence="1" key="1">
    <citation type="journal article" date="2014" name="Front. Microbiol.">
        <title>High frequency of phylogenetically diverse reductive dehalogenase-homologous genes in deep subseafloor sedimentary metagenomes.</title>
        <authorList>
            <person name="Kawai M."/>
            <person name="Futagami T."/>
            <person name="Toyoda A."/>
            <person name="Takaki Y."/>
            <person name="Nishi S."/>
            <person name="Hori S."/>
            <person name="Arai W."/>
            <person name="Tsubouchi T."/>
            <person name="Morono Y."/>
            <person name="Uchiyama I."/>
            <person name="Ito T."/>
            <person name="Fujiyama A."/>
            <person name="Inagaki F."/>
            <person name="Takami H."/>
        </authorList>
    </citation>
    <scope>NUCLEOTIDE SEQUENCE</scope>
    <source>
        <strain evidence="1">Expedition CK06-06</strain>
    </source>
</reference>
<dbReference type="Pfam" id="PF01894">
    <property type="entry name" value="YjbQ"/>
    <property type="match status" value="1"/>
</dbReference>
<organism evidence="1">
    <name type="scientific">marine sediment metagenome</name>
    <dbReference type="NCBI Taxonomy" id="412755"/>
    <lineage>
        <taxon>unclassified sequences</taxon>
        <taxon>metagenomes</taxon>
        <taxon>ecological metagenomes</taxon>
    </lineage>
</organism>
<dbReference type="InterPro" id="IPR035917">
    <property type="entry name" value="YjbQ-like_sf"/>
</dbReference>
<dbReference type="EMBL" id="BARS01047998">
    <property type="protein sequence ID" value="GAG31747.1"/>
    <property type="molecule type" value="Genomic_DNA"/>
</dbReference>
<evidence type="ECO:0008006" key="2">
    <source>
        <dbReference type="Google" id="ProtNLM"/>
    </source>
</evidence>
<accession>X0X8J1</accession>
<gene>
    <name evidence="1" type="ORF">S01H1_72017</name>
</gene>
<dbReference type="InterPro" id="IPR001602">
    <property type="entry name" value="UPF0047_YjbQ-like"/>
</dbReference>
<evidence type="ECO:0000313" key="1">
    <source>
        <dbReference type="EMBL" id="GAG31747.1"/>
    </source>
</evidence>
<name>X0X8J1_9ZZZZ</name>
<protein>
    <recommendedName>
        <fullName evidence="2">Secondary thiamine-phosphate synthase enzyme</fullName>
    </recommendedName>
</protein>